<dbReference type="SUPFAM" id="SSF88946">
    <property type="entry name" value="Sigma2 domain of RNA polymerase sigma factors"/>
    <property type="match status" value="1"/>
</dbReference>
<feature type="domain" description="RNA polymerase sigma factor 70 region 4 type 2" evidence="6">
    <location>
        <begin position="109"/>
        <end position="160"/>
    </location>
</feature>
<keyword evidence="4" id="KW-0804">Transcription</keyword>
<dbReference type="CDD" id="cd06171">
    <property type="entry name" value="Sigma70_r4"/>
    <property type="match status" value="1"/>
</dbReference>
<evidence type="ECO:0000256" key="4">
    <source>
        <dbReference type="ARBA" id="ARBA00023163"/>
    </source>
</evidence>
<dbReference type="AlphaFoldDB" id="X1K1J5"/>
<sequence>MLRYQAGDAAALEELVERYHGPLLYFVRRMVGDSRGAEDVLQDTWVAVVRNLRKLRNPDAFSAWLYRIARNKVYQRLRKRDRVLPLSQEVEATSAPEETGDFSADDAARVHECLERLRPEHREVLVLRFLEQMSYQDIATVVGCALGTVRSRIHYAKRALRREMKGIDDDQ</sequence>
<dbReference type="Pfam" id="PF04542">
    <property type="entry name" value="Sigma70_r2"/>
    <property type="match status" value="1"/>
</dbReference>
<comment type="similarity">
    <text evidence="1">Belongs to the sigma-70 factor family. ECF subfamily.</text>
</comment>
<evidence type="ECO:0000259" key="5">
    <source>
        <dbReference type="Pfam" id="PF04542"/>
    </source>
</evidence>
<reference evidence="7" key="1">
    <citation type="journal article" date="2014" name="Front. Microbiol.">
        <title>High frequency of phylogenetically diverse reductive dehalogenase-homologous genes in deep subseafloor sedimentary metagenomes.</title>
        <authorList>
            <person name="Kawai M."/>
            <person name="Futagami T."/>
            <person name="Toyoda A."/>
            <person name="Takaki Y."/>
            <person name="Nishi S."/>
            <person name="Hori S."/>
            <person name="Arai W."/>
            <person name="Tsubouchi T."/>
            <person name="Morono Y."/>
            <person name="Uchiyama I."/>
            <person name="Ito T."/>
            <person name="Fujiyama A."/>
            <person name="Inagaki F."/>
            <person name="Takami H."/>
        </authorList>
    </citation>
    <scope>NUCLEOTIDE SEQUENCE</scope>
    <source>
        <strain evidence="7">Expedition CK06-06</strain>
    </source>
</reference>
<evidence type="ECO:0000256" key="1">
    <source>
        <dbReference type="ARBA" id="ARBA00010641"/>
    </source>
</evidence>
<dbReference type="InterPro" id="IPR036388">
    <property type="entry name" value="WH-like_DNA-bd_sf"/>
</dbReference>
<dbReference type="InterPro" id="IPR013249">
    <property type="entry name" value="RNA_pol_sigma70_r4_t2"/>
</dbReference>
<keyword evidence="2" id="KW-0805">Transcription regulation</keyword>
<dbReference type="NCBIfam" id="TIGR02937">
    <property type="entry name" value="sigma70-ECF"/>
    <property type="match status" value="1"/>
</dbReference>
<dbReference type="SUPFAM" id="SSF88659">
    <property type="entry name" value="Sigma3 and sigma4 domains of RNA polymerase sigma factors"/>
    <property type="match status" value="1"/>
</dbReference>
<evidence type="ECO:0000256" key="3">
    <source>
        <dbReference type="ARBA" id="ARBA00023082"/>
    </source>
</evidence>
<dbReference type="Pfam" id="PF08281">
    <property type="entry name" value="Sigma70_r4_2"/>
    <property type="match status" value="1"/>
</dbReference>
<comment type="caution">
    <text evidence="7">The sequence shown here is derived from an EMBL/GenBank/DDBJ whole genome shotgun (WGS) entry which is preliminary data.</text>
</comment>
<dbReference type="PANTHER" id="PTHR43133">
    <property type="entry name" value="RNA POLYMERASE ECF-TYPE SIGMA FACTO"/>
    <property type="match status" value="1"/>
</dbReference>
<protein>
    <recommendedName>
        <fullName evidence="8">HTH luxR-type domain-containing protein</fullName>
    </recommendedName>
</protein>
<dbReference type="InterPro" id="IPR014284">
    <property type="entry name" value="RNA_pol_sigma-70_dom"/>
</dbReference>
<dbReference type="Gene3D" id="1.10.10.10">
    <property type="entry name" value="Winged helix-like DNA-binding domain superfamily/Winged helix DNA-binding domain"/>
    <property type="match status" value="1"/>
</dbReference>
<gene>
    <name evidence="7" type="ORF">S03H2_63348</name>
</gene>
<proteinExistence type="inferred from homology"/>
<dbReference type="GO" id="GO:0003677">
    <property type="term" value="F:DNA binding"/>
    <property type="evidence" value="ECO:0007669"/>
    <property type="project" value="InterPro"/>
</dbReference>
<accession>X1K1J5</accession>
<dbReference type="InterPro" id="IPR007627">
    <property type="entry name" value="RNA_pol_sigma70_r2"/>
</dbReference>
<dbReference type="GO" id="GO:0006352">
    <property type="term" value="P:DNA-templated transcription initiation"/>
    <property type="evidence" value="ECO:0007669"/>
    <property type="project" value="InterPro"/>
</dbReference>
<evidence type="ECO:0000256" key="2">
    <source>
        <dbReference type="ARBA" id="ARBA00023015"/>
    </source>
</evidence>
<dbReference type="InterPro" id="IPR013324">
    <property type="entry name" value="RNA_pol_sigma_r3/r4-like"/>
</dbReference>
<evidence type="ECO:0000259" key="6">
    <source>
        <dbReference type="Pfam" id="PF08281"/>
    </source>
</evidence>
<feature type="domain" description="RNA polymerase sigma-70 region 2" evidence="5">
    <location>
        <begin position="15"/>
        <end position="82"/>
    </location>
</feature>
<dbReference type="EMBL" id="BARU01041035">
    <property type="protein sequence ID" value="GAH84149.1"/>
    <property type="molecule type" value="Genomic_DNA"/>
</dbReference>
<name>X1K1J5_9ZZZZ</name>
<evidence type="ECO:0008006" key="8">
    <source>
        <dbReference type="Google" id="ProtNLM"/>
    </source>
</evidence>
<dbReference type="InterPro" id="IPR039425">
    <property type="entry name" value="RNA_pol_sigma-70-like"/>
</dbReference>
<dbReference type="InterPro" id="IPR013325">
    <property type="entry name" value="RNA_pol_sigma_r2"/>
</dbReference>
<evidence type="ECO:0000313" key="7">
    <source>
        <dbReference type="EMBL" id="GAH84149.1"/>
    </source>
</evidence>
<dbReference type="GO" id="GO:0016987">
    <property type="term" value="F:sigma factor activity"/>
    <property type="evidence" value="ECO:0007669"/>
    <property type="project" value="UniProtKB-KW"/>
</dbReference>
<dbReference type="PANTHER" id="PTHR43133:SF51">
    <property type="entry name" value="RNA POLYMERASE SIGMA FACTOR"/>
    <property type="match status" value="1"/>
</dbReference>
<keyword evidence="3" id="KW-0731">Sigma factor</keyword>
<organism evidence="7">
    <name type="scientific">marine sediment metagenome</name>
    <dbReference type="NCBI Taxonomy" id="412755"/>
    <lineage>
        <taxon>unclassified sequences</taxon>
        <taxon>metagenomes</taxon>
        <taxon>ecological metagenomes</taxon>
    </lineage>
</organism>
<dbReference type="Gene3D" id="1.10.1740.10">
    <property type="match status" value="1"/>
</dbReference>